<dbReference type="SUPFAM" id="SSF56112">
    <property type="entry name" value="Protein kinase-like (PK-like)"/>
    <property type="match status" value="1"/>
</dbReference>
<organism evidence="5">
    <name type="scientific">Octactis speculum</name>
    <dbReference type="NCBI Taxonomy" id="3111310"/>
    <lineage>
        <taxon>Eukaryota</taxon>
        <taxon>Sar</taxon>
        <taxon>Stramenopiles</taxon>
        <taxon>Ochrophyta</taxon>
        <taxon>Dictyochophyceae</taxon>
        <taxon>Dictyochales</taxon>
        <taxon>Dictyochaceae</taxon>
        <taxon>Octactis</taxon>
    </lineage>
</organism>
<dbReference type="Pfam" id="PF00454">
    <property type="entry name" value="PI3_PI4_kinase"/>
    <property type="match status" value="1"/>
</dbReference>
<reference evidence="5" key="1">
    <citation type="submission" date="2021-01" db="EMBL/GenBank/DDBJ databases">
        <authorList>
            <person name="Corre E."/>
            <person name="Pelletier E."/>
            <person name="Niang G."/>
            <person name="Scheremetjew M."/>
            <person name="Finn R."/>
            <person name="Kale V."/>
            <person name="Holt S."/>
            <person name="Cochrane G."/>
            <person name="Meng A."/>
            <person name="Brown T."/>
            <person name="Cohen L."/>
        </authorList>
    </citation>
    <scope>NUCLEOTIDE SEQUENCE</scope>
    <source>
        <strain evidence="5">CCMP1381</strain>
    </source>
</reference>
<keyword evidence="2" id="KW-0418">Kinase</keyword>
<dbReference type="PROSITE" id="PS00916">
    <property type="entry name" value="PI3_4_KINASE_2"/>
    <property type="match status" value="1"/>
</dbReference>
<evidence type="ECO:0008006" key="6">
    <source>
        <dbReference type="Google" id="ProtNLM"/>
    </source>
</evidence>
<dbReference type="PROSITE" id="PS51545">
    <property type="entry name" value="PIK_HELICAL"/>
    <property type="match status" value="1"/>
</dbReference>
<dbReference type="GO" id="GO:0034272">
    <property type="term" value="C:phosphatidylinositol 3-kinase complex, class III, type II"/>
    <property type="evidence" value="ECO:0007669"/>
    <property type="project" value="TreeGrafter"/>
</dbReference>
<dbReference type="InterPro" id="IPR015433">
    <property type="entry name" value="PI3/4_kinase"/>
</dbReference>
<dbReference type="GO" id="GO:0000407">
    <property type="term" value="C:phagophore assembly site"/>
    <property type="evidence" value="ECO:0007669"/>
    <property type="project" value="TreeGrafter"/>
</dbReference>
<evidence type="ECO:0000259" key="4">
    <source>
        <dbReference type="PROSITE" id="PS51545"/>
    </source>
</evidence>
<proteinExistence type="predicted"/>
<dbReference type="GO" id="GO:0005768">
    <property type="term" value="C:endosome"/>
    <property type="evidence" value="ECO:0007669"/>
    <property type="project" value="TreeGrafter"/>
</dbReference>
<dbReference type="InterPro" id="IPR000403">
    <property type="entry name" value="PI3/4_kinase_cat_dom"/>
</dbReference>
<gene>
    <name evidence="5" type="ORF">DSPE1174_LOCUS16707</name>
</gene>
<dbReference type="GO" id="GO:0048015">
    <property type="term" value="P:phosphatidylinositol-mediated signaling"/>
    <property type="evidence" value="ECO:0007669"/>
    <property type="project" value="TreeGrafter"/>
</dbReference>
<protein>
    <recommendedName>
        <fullName evidence="6">Phosphatidylinositol 3-kinase</fullName>
    </recommendedName>
</protein>
<dbReference type="InterPro" id="IPR036940">
    <property type="entry name" value="PI3/4_kinase_cat_sf"/>
</dbReference>
<dbReference type="EMBL" id="HBGS01032543">
    <property type="protein sequence ID" value="CAD9433743.1"/>
    <property type="molecule type" value="Transcribed_RNA"/>
</dbReference>
<dbReference type="GO" id="GO:0016303">
    <property type="term" value="F:1-phosphatidylinositol-3-kinase activity"/>
    <property type="evidence" value="ECO:0007669"/>
    <property type="project" value="TreeGrafter"/>
</dbReference>
<accession>A0A7S2G6Z9</accession>
<dbReference type="InterPro" id="IPR018936">
    <property type="entry name" value="PI3/4_kinase_CS"/>
</dbReference>
<dbReference type="InterPro" id="IPR001263">
    <property type="entry name" value="PI3K_accessory_dom"/>
</dbReference>
<dbReference type="PANTHER" id="PTHR10048">
    <property type="entry name" value="PHOSPHATIDYLINOSITOL KINASE"/>
    <property type="match status" value="1"/>
</dbReference>
<evidence type="ECO:0000256" key="1">
    <source>
        <dbReference type="ARBA" id="ARBA00022679"/>
    </source>
</evidence>
<dbReference type="AlphaFoldDB" id="A0A7S2G6Z9"/>
<evidence type="ECO:0000313" key="5">
    <source>
        <dbReference type="EMBL" id="CAD9433743.1"/>
    </source>
</evidence>
<feature type="domain" description="PIK helical" evidence="4">
    <location>
        <begin position="1"/>
        <end position="104"/>
    </location>
</feature>
<dbReference type="Gene3D" id="1.25.40.70">
    <property type="entry name" value="Phosphatidylinositol 3-kinase, accessory domain (PIK)"/>
    <property type="match status" value="1"/>
</dbReference>
<dbReference type="PANTHER" id="PTHR10048:SF7">
    <property type="entry name" value="PHOSPHATIDYLINOSITOL 3-KINASE CATALYTIC SUBUNIT TYPE 3"/>
    <property type="match status" value="1"/>
</dbReference>
<name>A0A7S2G6Z9_9STRA</name>
<dbReference type="InterPro" id="IPR042236">
    <property type="entry name" value="PI3K_accessory_sf"/>
</dbReference>
<dbReference type="GO" id="GO:0034271">
    <property type="term" value="C:phosphatidylinositol 3-kinase complex, class III, type I"/>
    <property type="evidence" value="ECO:0007669"/>
    <property type="project" value="TreeGrafter"/>
</dbReference>
<dbReference type="SMART" id="SM00146">
    <property type="entry name" value="PI3Kc"/>
    <property type="match status" value="1"/>
</dbReference>
<dbReference type="Gene3D" id="3.30.1010.10">
    <property type="entry name" value="Phosphatidylinositol 3-kinase Catalytic Subunit, Chain A, domain 4"/>
    <property type="match status" value="1"/>
</dbReference>
<dbReference type="PROSITE" id="PS50290">
    <property type="entry name" value="PI3_4_KINASE_3"/>
    <property type="match status" value="1"/>
</dbReference>
<dbReference type="InterPro" id="IPR011009">
    <property type="entry name" value="Kinase-like_dom_sf"/>
</dbReference>
<evidence type="ECO:0000256" key="2">
    <source>
        <dbReference type="ARBA" id="ARBA00022777"/>
    </source>
</evidence>
<evidence type="ECO:0000259" key="3">
    <source>
        <dbReference type="PROSITE" id="PS50290"/>
    </source>
</evidence>
<dbReference type="GO" id="GO:0005777">
    <property type="term" value="C:peroxisome"/>
    <property type="evidence" value="ECO:0007669"/>
    <property type="project" value="TreeGrafter"/>
</dbReference>
<dbReference type="Pfam" id="PF00613">
    <property type="entry name" value="PI3Ka"/>
    <property type="match status" value="1"/>
</dbReference>
<dbReference type="SUPFAM" id="SSF48371">
    <property type="entry name" value="ARM repeat"/>
    <property type="match status" value="1"/>
</dbReference>
<dbReference type="PROSITE" id="PS00915">
    <property type="entry name" value="PI3_4_KINASE_1"/>
    <property type="match status" value="1"/>
</dbReference>
<keyword evidence="1" id="KW-0808">Transferase</keyword>
<feature type="domain" description="PI3K/PI4K catalytic" evidence="3">
    <location>
        <begin position="233"/>
        <end position="509"/>
    </location>
</feature>
<dbReference type="GO" id="GO:0006897">
    <property type="term" value="P:endocytosis"/>
    <property type="evidence" value="ECO:0007669"/>
    <property type="project" value="TreeGrafter"/>
</dbReference>
<dbReference type="GO" id="GO:0000045">
    <property type="term" value="P:autophagosome assembly"/>
    <property type="evidence" value="ECO:0007669"/>
    <property type="project" value="TreeGrafter"/>
</dbReference>
<sequence>MKSNDQELEMYLLQLVAALRYEKKRDRHSSKGSSRHTHLSEAAQLDFADLSPLARFLVDRACTCDAPHGLAFMLYWYLRVESTSDPMQENKEMFGEVLSVYMVKMPEQIRFLLDQQKKLITDVGEAQKKTMNEGGSRDKKQKRMAEILSNIDFSELEAPSFFDPTERLVGVGDKVKMFQSALCPVALTVHKKLTEEEETKLEDDFNASRREKMMEVRKKHEKEGGSLMSEKVMIKMDLIEKASVERERLTKEYMESEKQMKVMFKVGDDVRQDQLVLQLIKVMDECLKKVGMDLKLTSYGVLATSTDTGILEFVSNSNSVELLDKGAAGIGDYLRENQPDPIPSPTNKLGIKKEALDTFSRSLAGYAVITYLLGVGDRHLGNVMMLPDGRFLHIDFGFILGDDPKKKFFTPPPFRITRSMIDAMGGQDSEYFTEFCKHAIGAFLELRKHAYLIMSLLRLMKDAGIDALQTEDKEEKLNFVLKRFHLELDEEEAQSEFMEKIKESLSHIGVQILEGFHLLARLAR</sequence>
<dbReference type="InterPro" id="IPR016024">
    <property type="entry name" value="ARM-type_fold"/>
</dbReference>
<dbReference type="Gene3D" id="1.10.1070.11">
    <property type="entry name" value="Phosphatidylinositol 3-/4-kinase, catalytic domain"/>
    <property type="match status" value="1"/>
</dbReference>